<dbReference type="Proteomes" id="UP000006038">
    <property type="component" value="Chromosome 8"/>
</dbReference>
<keyword evidence="2" id="KW-1133">Transmembrane helix</keyword>
<evidence type="ECO:0000256" key="2">
    <source>
        <dbReference type="SAM" id="Phobius"/>
    </source>
</evidence>
<reference evidence="3" key="1">
    <citation type="journal article" date="2013" name="Nat. Commun.">
        <title>Whole-genome sequencing of Oryza brachyantha reveals mechanisms underlying Oryza genome evolution.</title>
        <authorList>
            <person name="Chen J."/>
            <person name="Huang Q."/>
            <person name="Gao D."/>
            <person name="Wang J."/>
            <person name="Lang Y."/>
            <person name="Liu T."/>
            <person name="Li B."/>
            <person name="Bai Z."/>
            <person name="Luis Goicoechea J."/>
            <person name="Liang C."/>
            <person name="Chen C."/>
            <person name="Zhang W."/>
            <person name="Sun S."/>
            <person name="Liao Y."/>
            <person name="Zhang X."/>
            <person name="Yang L."/>
            <person name="Song C."/>
            <person name="Wang M."/>
            <person name="Shi J."/>
            <person name="Liu G."/>
            <person name="Liu J."/>
            <person name="Zhou H."/>
            <person name="Zhou W."/>
            <person name="Yu Q."/>
            <person name="An N."/>
            <person name="Chen Y."/>
            <person name="Cai Q."/>
            <person name="Wang B."/>
            <person name="Liu B."/>
            <person name="Min J."/>
            <person name="Huang Y."/>
            <person name="Wu H."/>
            <person name="Li Z."/>
            <person name="Zhang Y."/>
            <person name="Yin Y."/>
            <person name="Song W."/>
            <person name="Jiang J."/>
            <person name="Jackson S.A."/>
            <person name="Wing R.A."/>
            <person name="Wang J."/>
            <person name="Chen M."/>
        </authorList>
    </citation>
    <scope>NUCLEOTIDE SEQUENCE [LARGE SCALE GENOMIC DNA]</scope>
    <source>
        <strain evidence="3">cv. IRGC 101232</strain>
    </source>
</reference>
<sequence length="149" mass="17316">MSMNKMWVEFVLQIHLKTHSIRSLHPHRRSSSHPATPSRRPHTSSPPPSFPFPSTHASCCQRSFWPHVPASSRGPHLVLHRHVPRPLSHSLTSKSCKCTHGNPYMHIWESLFLCSLIFFLPFNLILIHSLFQILGFFYVFLIEMDAYHK</sequence>
<evidence type="ECO:0000256" key="1">
    <source>
        <dbReference type="SAM" id="MobiDB-lite"/>
    </source>
</evidence>
<dbReference type="AlphaFoldDB" id="J3MTN8"/>
<dbReference type="Gramene" id="OB08G24690.1">
    <property type="protein sequence ID" value="OB08G24690.1"/>
    <property type="gene ID" value="OB08G24690"/>
</dbReference>
<protein>
    <submittedName>
        <fullName evidence="3">Uncharacterized protein</fullName>
    </submittedName>
</protein>
<proteinExistence type="predicted"/>
<keyword evidence="2" id="KW-0812">Transmembrane</keyword>
<evidence type="ECO:0000313" key="4">
    <source>
        <dbReference type="Proteomes" id="UP000006038"/>
    </source>
</evidence>
<accession>J3MTN8</accession>
<feature type="compositionally biased region" description="Basic residues" evidence="1">
    <location>
        <begin position="21"/>
        <end position="31"/>
    </location>
</feature>
<dbReference type="HOGENOM" id="CLU_1752559_0_0_1"/>
<dbReference type="EnsemblPlants" id="OB08G24690.1">
    <property type="protein sequence ID" value="OB08G24690.1"/>
    <property type="gene ID" value="OB08G24690"/>
</dbReference>
<organism evidence="3">
    <name type="scientific">Oryza brachyantha</name>
    <name type="common">malo sina</name>
    <dbReference type="NCBI Taxonomy" id="4533"/>
    <lineage>
        <taxon>Eukaryota</taxon>
        <taxon>Viridiplantae</taxon>
        <taxon>Streptophyta</taxon>
        <taxon>Embryophyta</taxon>
        <taxon>Tracheophyta</taxon>
        <taxon>Spermatophyta</taxon>
        <taxon>Magnoliopsida</taxon>
        <taxon>Liliopsida</taxon>
        <taxon>Poales</taxon>
        <taxon>Poaceae</taxon>
        <taxon>BOP clade</taxon>
        <taxon>Oryzoideae</taxon>
        <taxon>Oryzeae</taxon>
        <taxon>Oryzinae</taxon>
        <taxon>Oryza</taxon>
    </lineage>
</organism>
<keyword evidence="4" id="KW-1185">Reference proteome</keyword>
<name>J3MTN8_ORYBR</name>
<reference evidence="3" key="2">
    <citation type="submission" date="2013-04" db="UniProtKB">
        <authorList>
            <consortium name="EnsemblPlants"/>
        </authorList>
    </citation>
    <scope>IDENTIFICATION</scope>
</reference>
<feature type="region of interest" description="Disordered" evidence="1">
    <location>
        <begin position="21"/>
        <end position="54"/>
    </location>
</feature>
<evidence type="ECO:0000313" key="3">
    <source>
        <dbReference type="EnsemblPlants" id="OB08G24690.1"/>
    </source>
</evidence>
<feature type="transmembrane region" description="Helical" evidence="2">
    <location>
        <begin position="111"/>
        <end position="141"/>
    </location>
</feature>
<keyword evidence="2" id="KW-0472">Membrane</keyword>